<evidence type="ECO:0000313" key="5">
    <source>
        <dbReference type="Proteomes" id="UP001341281"/>
    </source>
</evidence>
<protein>
    <recommendedName>
        <fullName evidence="3">GRAM domain-containing protein</fullName>
    </recommendedName>
</protein>
<dbReference type="EMBL" id="CP144747">
    <property type="protein sequence ID" value="WVZ65251.1"/>
    <property type="molecule type" value="Genomic_DNA"/>
</dbReference>
<evidence type="ECO:0000259" key="3">
    <source>
        <dbReference type="SMART" id="SM00568"/>
    </source>
</evidence>
<dbReference type="Gene3D" id="2.30.29.30">
    <property type="entry name" value="Pleckstrin-homology domain (PH domain)/Phosphotyrosine-binding domain (PTB)"/>
    <property type="match status" value="1"/>
</dbReference>
<dbReference type="InterPro" id="IPR011993">
    <property type="entry name" value="PH-like_dom_sf"/>
</dbReference>
<dbReference type="Proteomes" id="UP001341281">
    <property type="component" value="Chromosome 03"/>
</dbReference>
<evidence type="ECO:0000256" key="2">
    <source>
        <dbReference type="SAM" id="MobiDB-lite"/>
    </source>
</evidence>
<dbReference type="CDD" id="cd13222">
    <property type="entry name" value="PH-GRAM_GEM"/>
    <property type="match status" value="1"/>
</dbReference>
<dbReference type="InterPro" id="IPR037848">
    <property type="entry name" value="GEM-like"/>
</dbReference>
<dbReference type="Pfam" id="PF02893">
    <property type="entry name" value="GRAM"/>
    <property type="match status" value="1"/>
</dbReference>
<evidence type="ECO:0000313" key="4">
    <source>
        <dbReference type="EMBL" id="WVZ65251.1"/>
    </source>
</evidence>
<reference evidence="4 5" key="1">
    <citation type="submission" date="2024-02" db="EMBL/GenBank/DDBJ databases">
        <title>High-quality chromosome-scale genome assembly of Pensacola bahiagrass (Paspalum notatum Flugge var. saurae).</title>
        <authorList>
            <person name="Vega J.M."/>
            <person name="Podio M."/>
            <person name="Orjuela J."/>
            <person name="Siena L.A."/>
            <person name="Pessino S.C."/>
            <person name="Combes M.C."/>
            <person name="Mariac C."/>
            <person name="Albertini E."/>
            <person name="Pupilli F."/>
            <person name="Ortiz J.P.A."/>
            <person name="Leblanc O."/>
        </authorList>
    </citation>
    <scope>NUCLEOTIDE SEQUENCE [LARGE SCALE GENOMIC DNA]</scope>
    <source>
        <strain evidence="4">R1</strain>
        <tissue evidence="4">Leaf</tissue>
    </source>
</reference>
<keyword evidence="5" id="KW-1185">Reference proteome</keyword>
<feature type="region of interest" description="Disordered" evidence="2">
    <location>
        <begin position="1"/>
        <end position="30"/>
    </location>
</feature>
<name>A0AAQ3T2I1_PASNO</name>
<proteinExistence type="inferred from homology"/>
<dbReference type="PANTHER" id="PTHR31969">
    <property type="entry name" value="GEM-LIKE PROTEIN 2"/>
    <property type="match status" value="1"/>
</dbReference>
<feature type="compositionally biased region" description="Low complexity" evidence="2">
    <location>
        <begin position="1"/>
        <end position="17"/>
    </location>
</feature>
<feature type="domain" description="GRAM" evidence="3">
    <location>
        <begin position="110"/>
        <end position="195"/>
    </location>
</feature>
<gene>
    <name evidence="4" type="ORF">U9M48_014647</name>
</gene>
<sequence>MQPAARSWSPPAAARSAEQASPYAMPSPVQPSSNKILTAGCLFIARAGTKETVKNALSRWGRKVGEATRKAEDLSRNTWQHLRTAPSIAEAAVGRIAQGTKVLAEGGHDKIFRRAFSAPPDEQLRKSYACYLSTAAGPVMGVLYLSTARVAFCSDSPLSYEASGPGSGIGGDTTEWSYYKVAIPLHRLRAASPSASKLKPAEKFIQLVSMDRHEFWFMGFVNYDGAVASLQEALSGFHNLQV</sequence>
<dbReference type="AlphaFoldDB" id="A0AAQ3T2I1"/>
<dbReference type="InterPro" id="IPR004182">
    <property type="entry name" value="GRAM"/>
</dbReference>
<accession>A0AAQ3T2I1</accession>
<comment type="similarity">
    <text evidence="1">Belongs to the GEM family.</text>
</comment>
<dbReference type="SMART" id="SM00568">
    <property type="entry name" value="GRAM"/>
    <property type="match status" value="1"/>
</dbReference>
<organism evidence="4 5">
    <name type="scientific">Paspalum notatum var. saurae</name>
    <dbReference type="NCBI Taxonomy" id="547442"/>
    <lineage>
        <taxon>Eukaryota</taxon>
        <taxon>Viridiplantae</taxon>
        <taxon>Streptophyta</taxon>
        <taxon>Embryophyta</taxon>
        <taxon>Tracheophyta</taxon>
        <taxon>Spermatophyta</taxon>
        <taxon>Magnoliopsida</taxon>
        <taxon>Liliopsida</taxon>
        <taxon>Poales</taxon>
        <taxon>Poaceae</taxon>
        <taxon>PACMAD clade</taxon>
        <taxon>Panicoideae</taxon>
        <taxon>Andropogonodae</taxon>
        <taxon>Paspaleae</taxon>
        <taxon>Paspalinae</taxon>
        <taxon>Paspalum</taxon>
    </lineage>
</organism>
<evidence type="ECO:0000256" key="1">
    <source>
        <dbReference type="ARBA" id="ARBA00009414"/>
    </source>
</evidence>